<protein>
    <submittedName>
        <fullName evidence="8">TetR family transcriptional regulator</fullName>
    </submittedName>
</protein>
<dbReference type="Proteomes" id="UP000295391">
    <property type="component" value="Unassembled WGS sequence"/>
</dbReference>
<comment type="function">
    <text evidence="1">TetR is the repressor of the tetracycline resistance element; its N-terminal region forms a helix-turn-helix structure and binds DNA. Binding of tetracycline to TetR reduces the repressor affinity for the tetracycline resistance gene (tetA) promoter operator sites.</text>
</comment>
<dbReference type="InterPro" id="IPR003012">
    <property type="entry name" value="Tet_transcr_reg_TetR"/>
</dbReference>
<dbReference type="GO" id="GO:0000976">
    <property type="term" value="F:transcription cis-regulatory region binding"/>
    <property type="evidence" value="ECO:0007669"/>
    <property type="project" value="TreeGrafter"/>
</dbReference>
<dbReference type="RefSeq" id="WP_133573236.1">
    <property type="nucleotide sequence ID" value="NZ_SNYR01000003.1"/>
</dbReference>
<evidence type="ECO:0000259" key="7">
    <source>
        <dbReference type="PROSITE" id="PS50977"/>
    </source>
</evidence>
<gene>
    <name evidence="8" type="ORF">ATL17_2613</name>
</gene>
<dbReference type="GO" id="GO:0003700">
    <property type="term" value="F:DNA-binding transcription factor activity"/>
    <property type="evidence" value="ECO:0007669"/>
    <property type="project" value="TreeGrafter"/>
</dbReference>
<keyword evidence="5" id="KW-0804">Transcription</keyword>
<dbReference type="PROSITE" id="PS50977">
    <property type="entry name" value="HTH_TETR_2"/>
    <property type="match status" value="1"/>
</dbReference>
<keyword evidence="3" id="KW-0805">Transcription regulation</keyword>
<dbReference type="Pfam" id="PF02909">
    <property type="entry name" value="TetR_C_1"/>
    <property type="match status" value="1"/>
</dbReference>
<keyword evidence="9" id="KW-1185">Reference proteome</keyword>
<dbReference type="InterPro" id="IPR050109">
    <property type="entry name" value="HTH-type_TetR-like_transc_reg"/>
</dbReference>
<evidence type="ECO:0000256" key="5">
    <source>
        <dbReference type="ARBA" id="ARBA00023163"/>
    </source>
</evidence>
<name>A0A4R6VIW1_9HYPH</name>
<evidence type="ECO:0000313" key="8">
    <source>
        <dbReference type="EMBL" id="TDQ61516.1"/>
    </source>
</evidence>
<proteinExistence type="predicted"/>
<dbReference type="InterPro" id="IPR036271">
    <property type="entry name" value="Tet_transcr_reg_TetR-rel_C_sf"/>
</dbReference>
<comment type="caution">
    <text evidence="8">The sequence shown here is derived from an EMBL/GenBank/DDBJ whole genome shotgun (WGS) entry which is preliminary data.</text>
</comment>
<dbReference type="PRINTS" id="PR00400">
    <property type="entry name" value="TETREPRESSOR"/>
</dbReference>
<accession>A0A4R6VIW1</accession>
<dbReference type="Gene3D" id="1.10.357.10">
    <property type="entry name" value="Tetracycline Repressor, domain 2"/>
    <property type="match status" value="1"/>
</dbReference>
<dbReference type="SUPFAM" id="SSF48498">
    <property type="entry name" value="Tetracyclin repressor-like, C-terminal domain"/>
    <property type="match status" value="1"/>
</dbReference>
<organism evidence="8 9">
    <name type="scientific">Maritalea mobilis</name>
    <dbReference type="NCBI Taxonomy" id="483324"/>
    <lineage>
        <taxon>Bacteria</taxon>
        <taxon>Pseudomonadati</taxon>
        <taxon>Pseudomonadota</taxon>
        <taxon>Alphaproteobacteria</taxon>
        <taxon>Hyphomicrobiales</taxon>
        <taxon>Devosiaceae</taxon>
        <taxon>Maritalea</taxon>
    </lineage>
</organism>
<evidence type="ECO:0000256" key="4">
    <source>
        <dbReference type="ARBA" id="ARBA00023125"/>
    </source>
</evidence>
<reference evidence="8 9" key="1">
    <citation type="submission" date="2019-03" db="EMBL/GenBank/DDBJ databases">
        <title>Genomic Encyclopedia of Type Strains, Phase III (KMG-III): the genomes of soil and plant-associated and newly described type strains.</title>
        <authorList>
            <person name="Whitman W."/>
        </authorList>
    </citation>
    <scope>NUCLEOTIDE SEQUENCE [LARGE SCALE GENOMIC DNA]</scope>
    <source>
        <strain evidence="8 9">CGMCC 1.7002</strain>
    </source>
</reference>
<evidence type="ECO:0000256" key="3">
    <source>
        <dbReference type="ARBA" id="ARBA00023015"/>
    </source>
</evidence>
<dbReference type="InterPro" id="IPR004111">
    <property type="entry name" value="Repressor_TetR_C"/>
</dbReference>
<dbReference type="InterPro" id="IPR009057">
    <property type="entry name" value="Homeodomain-like_sf"/>
</dbReference>
<evidence type="ECO:0000256" key="6">
    <source>
        <dbReference type="PROSITE-ProRule" id="PRU00335"/>
    </source>
</evidence>
<dbReference type="GO" id="GO:0046677">
    <property type="term" value="P:response to antibiotic"/>
    <property type="evidence" value="ECO:0007669"/>
    <property type="project" value="InterPro"/>
</dbReference>
<keyword evidence="4 6" id="KW-0238">DNA-binding</keyword>
<dbReference type="OrthoDB" id="329481at2"/>
<sequence length="219" mass="24439">MPTSSKSDKRRTLTSAKIIEAALTIADTQGIETLSMRKLATALNVTAMSMYNHVANKDDLLSLMLDHVVSEFELPNKDGPWQDMLRRRAHSMRRAFLRHPWAPTLLISTITNGSHTMQDTNATLGCLINAGFSYAAADWARNAIDSHTFGYTMQELNFPVEPDKYKAAAAHYLPEIDKDKYPYLHSATEVLIKGEYDGITQFDFGLDLILSGLSPDNSQ</sequence>
<dbReference type="GO" id="GO:0045892">
    <property type="term" value="P:negative regulation of DNA-templated transcription"/>
    <property type="evidence" value="ECO:0007669"/>
    <property type="project" value="InterPro"/>
</dbReference>
<keyword evidence="2" id="KW-0678">Repressor</keyword>
<dbReference type="PANTHER" id="PTHR30055:SF151">
    <property type="entry name" value="TRANSCRIPTIONAL REGULATORY PROTEIN"/>
    <property type="match status" value="1"/>
</dbReference>
<dbReference type="PANTHER" id="PTHR30055">
    <property type="entry name" value="HTH-TYPE TRANSCRIPTIONAL REGULATOR RUTR"/>
    <property type="match status" value="1"/>
</dbReference>
<evidence type="ECO:0000256" key="2">
    <source>
        <dbReference type="ARBA" id="ARBA00022491"/>
    </source>
</evidence>
<dbReference type="Gene3D" id="1.10.10.60">
    <property type="entry name" value="Homeodomain-like"/>
    <property type="match status" value="1"/>
</dbReference>
<dbReference type="SUPFAM" id="SSF46689">
    <property type="entry name" value="Homeodomain-like"/>
    <property type="match status" value="1"/>
</dbReference>
<dbReference type="EMBL" id="SNYR01000003">
    <property type="protein sequence ID" value="TDQ61516.1"/>
    <property type="molecule type" value="Genomic_DNA"/>
</dbReference>
<feature type="DNA-binding region" description="H-T-H motif" evidence="6">
    <location>
        <begin position="35"/>
        <end position="54"/>
    </location>
</feature>
<dbReference type="AlphaFoldDB" id="A0A4R6VIW1"/>
<dbReference type="Pfam" id="PF00440">
    <property type="entry name" value="TetR_N"/>
    <property type="match status" value="1"/>
</dbReference>
<evidence type="ECO:0000256" key="1">
    <source>
        <dbReference type="ARBA" id="ARBA00002856"/>
    </source>
</evidence>
<dbReference type="InterPro" id="IPR001647">
    <property type="entry name" value="HTH_TetR"/>
</dbReference>
<feature type="domain" description="HTH tetR-type" evidence="7">
    <location>
        <begin position="12"/>
        <end position="72"/>
    </location>
</feature>
<evidence type="ECO:0000313" key="9">
    <source>
        <dbReference type="Proteomes" id="UP000295391"/>
    </source>
</evidence>